<protein>
    <submittedName>
        <fullName evidence="1">Uncharacterized protein</fullName>
    </submittedName>
</protein>
<reference evidence="1" key="1">
    <citation type="submission" date="2023-04" db="EMBL/GenBank/DDBJ databases">
        <title>The human skin virome in hidradenitis suppurativa patients.</title>
        <authorList>
            <person name="Jansen D."/>
        </authorList>
    </citation>
    <scope>NUCLEOTIDE SEQUENCE</scope>
    <source>
        <strain evidence="1">VC3_JansenPhageF</strain>
    </source>
</reference>
<evidence type="ECO:0000313" key="1">
    <source>
        <dbReference type="EMBL" id="WLJ25790.1"/>
    </source>
</evidence>
<proteinExistence type="predicted"/>
<name>A0AA49X3R1_9VIRU</name>
<accession>A0AA49X3R1</accession>
<organism evidence="1">
    <name type="scientific">Staphylococcus phage HS09</name>
    <dbReference type="NCBI Taxonomy" id="3056401"/>
    <lineage>
        <taxon>Viruses</taxon>
    </lineage>
</organism>
<sequence>MIMFCYLFEFMYSCHISMSHQYIKISYPCVLTDN</sequence>
<dbReference type="EMBL" id="OQ890316">
    <property type="protein sequence ID" value="WLJ25790.1"/>
    <property type="molecule type" value="Genomic_DNA"/>
</dbReference>